<keyword evidence="5" id="KW-1185">Reference proteome</keyword>
<dbReference type="SMART" id="SM00733">
    <property type="entry name" value="Mterf"/>
    <property type="match status" value="5"/>
</dbReference>
<dbReference type="Gramene" id="RZC76656">
    <property type="protein sequence ID" value="RZC76656"/>
    <property type="gene ID" value="C5167_002861"/>
</dbReference>
<dbReference type="OMA" id="REIHECY"/>
<organism evidence="4 5">
    <name type="scientific">Papaver somniferum</name>
    <name type="common">Opium poppy</name>
    <dbReference type="NCBI Taxonomy" id="3469"/>
    <lineage>
        <taxon>Eukaryota</taxon>
        <taxon>Viridiplantae</taxon>
        <taxon>Streptophyta</taxon>
        <taxon>Embryophyta</taxon>
        <taxon>Tracheophyta</taxon>
        <taxon>Spermatophyta</taxon>
        <taxon>Magnoliopsida</taxon>
        <taxon>Ranunculales</taxon>
        <taxon>Papaveraceae</taxon>
        <taxon>Papaveroideae</taxon>
        <taxon>Papaver</taxon>
    </lineage>
</organism>
<evidence type="ECO:0000256" key="1">
    <source>
        <dbReference type="ARBA" id="ARBA00007692"/>
    </source>
</evidence>
<dbReference type="PANTHER" id="PTHR13068">
    <property type="entry name" value="CGI-12 PROTEIN-RELATED"/>
    <property type="match status" value="1"/>
</dbReference>
<dbReference type="GO" id="GO:0006353">
    <property type="term" value="P:DNA-templated transcription termination"/>
    <property type="evidence" value="ECO:0007669"/>
    <property type="project" value="UniProtKB-KW"/>
</dbReference>
<evidence type="ECO:0000256" key="3">
    <source>
        <dbReference type="ARBA" id="ARBA00022946"/>
    </source>
</evidence>
<evidence type="ECO:0000313" key="4">
    <source>
        <dbReference type="EMBL" id="RZC76656.1"/>
    </source>
</evidence>
<sequence>MEFFPKSQLFFICSELLNQFMWIISCEAIPASKKLNFKTSSKPDSVSNLLENYGFTKPYISNLIKKNPLILLYNPEKTLQPKFDYFNSKGLSGHDLAKFLSANTRVLSGSLQGKIIPAYDKLKSIVHCDKNVITIIKRNSQILTCKMDTNKMIVNIDLLRDEGVPQSNISRFSIYQPRMFTKSTGRFKEIVVEIKGMGFDPYKVIFVKAIQVVAGLSKSNRESRVDVYRRLGWSDEEIHNAFMLHPQCMRPSEKKITSIIDYLVNQMGYSSLEKRIMPRCSVYKMLTSKGLVKDKITLITFPCLSDESFLKKFVIKFEVEAPELLKLYPSAIRSRAT</sequence>
<dbReference type="PROSITE" id="PS51257">
    <property type="entry name" value="PROKAR_LIPOPROTEIN"/>
    <property type="match status" value="1"/>
</dbReference>
<dbReference type="EMBL" id="CM010723">
    <property type="protein sequence ID" value="RZC76656.1"/>
    <property type="molecule type" value="Genomic_DNA"/>
</dbReference>
<evidence type="ECO:0000256" key="2">
    <source>
        <dbReference type="ARBA" id="ARBA00022472"/>
    </source>
</evidence>
<dbReference type="GO" id="GO:0003676">
    <property type="term" value="F:nucleic acid binding"/>
    <property type="evidence" value="ECO:0007669"/>
    <property type="project" value="InterPro"/>
</dbReference>
<dbReference type="AlphaFoldDB" id="A0A4Y7KUW4"/>
<accession>A0A4Y7KUW4</accession>
<reference evidence="4 5" key="1">
    <citation type="journal article" date="2018" name="Science">
        <title>The opium poppy genome and morphinan production.</title>
        <authorList>
            <person name="Guo L."/>
            <person name="Winzer T."/>
            <person name="Yang X."/>
            <person name="Li Y."/>
            <person name="Ning Z."/>
            <person name="He Z."/>
            <person name="Teodor R."/>
            <person name="Lu Y."/>
            <person name="Bowser T.A."/>
            <person name="Graham I.A."/>
            <person name="Ye K."/>
        </authorList>
    </citation>
    <scope>NUCLEOTIDE SEQUENCE [LARGE SCALE GENOMIC DNA]</scope>
    <source>
        <strain evidence="5">cv. HN1</strain>
        <tissue evidence="4">Leaves</tissue>
    </source>
</reference>
<proteinExistence type="inferred from homology"/>
<dbReference type="Pfam" id="PF02536">
    <property type="entry name" value="mTERF"/>
    <property type="match status" value="1"/>
</dbReference>
<dbReference type="Gene3D" id="1.25.70.10">
    <property type="entry name" value="Transcription termination factor 3, mitochondrial"/>
    <property type="match status" value="1"/>
</dbReference>
<dbReference type="FunFam" id="1.25.70.10:FF:000001">
    <property type="entry name" value="Mitochondrial transcription termination factor-like"/>
    <property type="match status" value="1"/>
</dbReference>
<keyword evidence="2" id="KW-0806">Transcription termination</keyword>
<dbReference type="InterPro" id="IPR003690">
    <property type="entry name" value="MTERF"/>
</dbReference>
<keyword evidence="2" id="KW-0804">Transcription</keyword>
<gene>
    <name evidence="4" type="ORF">C5167_002861</name>
</gene>
<dbReference type="Proteomes" id="UP000316621">
    <property type="component" value="Chromosome 9"/>
</dbReference>
<protein>
    <submittedName>
        <fullName evidence="4">Uncharacterized protein</fullName>
    </submittedName>
</protein>
<keyword evidence="3" id="KW-0809">Transit peptide</keyword>
<evidence type="ECO:0000313" key="5">
    <source>
        <dbReference type="Proteomes" id="UP000316621"/>
    </source>
</evidence>
<comment type="similarity">
    <text evidence="1">Belongs to the mTERF family.</text>
</comment>
<name>A0A4Y7KUW4_PAPSO</name>
<keyword evidence="2" id="KW-0805">Transcription regulation</keyword>
<dbReference type="InterPro" id="IPR038538">
    <property type="entry name" value="MTERF_sf"/>
</dbReference>
<dbReference type="PANTHER" id="PTHR13068:SF166">
    <property type="entry name" value="TRANSCRIPTION TERMINATION FACTOR MTERF15, MITOCHONDRIAL-LIKE"/>
    <property type="match status" value="1"/>
</dbReference>